<dbReference type="VEuPathDB" id="FungiDB:FUN_008952"/>
<reference evidence="1 2" key="1">
    <citation type="submission" date="2016-04" db="EMBL/GenBank/DDBJ databases">
        <title>Genome analyses suggest a sexual origin of heterokaryosis in a supposedly ancient asexual fungus.</title>
        <authorList>
            <person name="Ropars J."/>
            <person name="Sedzielewska K."/>
            <person name="Noel J."/>
            <person name="Charron P."/>
            <person name="Farinelli L."/>
            <person name="Marton T."/>
            <person name="Kruger M."/>
            <person name="Pelin A."/>
            <person name="Brachmann A."/>
            <person name="Corradi N."/>
        </authorList>
    </citation>
    <scope>NUCLEOTIDE SEQUENCE [LARGE SCALE GENOMIC DNA]</scope>
    <source>
        <strain evidence="1 2">C2</strain>
    </source>
</reference>
<dbReference type="VEuPathDB" id="FungiDB:RhiirA1_403779"/>
<dbReference type="AlphaFoldDB" id="A0A2N1NGZ2"/>
<comment type="caution">
    <text evidence="1">The sequence shown here is derived from an EMBL/GenBank/DDBJ whole genome shotgun (WGS) entry which is preliminary data.</text>
</comment>
<protein>
    <submittedName>
        <fullName evidence="1">Uncharacterized protein</fullName>
    </submittedName>
</protein>
<reference evidence="1 2" key="2">
    <citation type="submission" date="2017-10" db="EMBL/GenBank/DDBJ databases">
        <title>Extensive intraspecific genome diversity in a model arbuscular mycorrhizal fungus.</title>
        <authorList>
            <person name="Chen E.C.H."/>
            <person name="Morin E."/>
            <person name="Baudet D."/>
            <person name="Noel J."/>
            <person name="Ndikumana S."/>
            <person name="Charron P."/>
            <person name="St-Onge C."/>
            <person name="Giorgi J."/>
            <person name="Grigoriev I.V."/>
            <person name="Roux C."/>
            <person name="Martin F.M."/>
            <person name="Corradi N."/>
        </authorList>
    </citation>
    <scope>NUCLEOTIDE SEQUENCE [LARGE SCALE GENOMIC DNA]</scope>
    <source>
        <strain evidence="1 2">C2</strain>
    </source>
</reference>
<accession>A0A2N1NGZ2</accession>
<gene>
    <name evidence="1" type="ORF">RhiirC2_695177</name>
</gene>
<organism evidence="1 2">
    <name type="scientific">Rhizophagus irregularis</name>
    <dbReference type="NCBI Taxonomy" id="588596"/>
    <lineage>
        <taxon>Eukaryota</taxon>
        <taxon>Fungi</taxon>
        <taxon>Fungi incertae sedis</taxon>
        <taxon>Mucoromycota</taxon>
        <taxon>Glomeromycotina</taxon>
        <taxon>Glomeromycetes</taxon>
        <taxon>Glomerales</taxon>
        <taxon>Glomeraceae</taxon>
        <taxon>Rhizophagus</taxon>
    </lineage>
</organism>
<evidence type="ECO:0000313" key="2">
    <source>
        <dbReference type="Proteomes" id="UP000233469"/>
    </source>
</evidence>
<dbReference type="EMBL" id="LLXL01000388">
    <property type="protein sequence ID" value="PKK73197.1"/>
    <property type="molecule type" value="Genomic_DNA"/>
</dbReference>
<dbReference type="Proteomes" id="UP000233469">
    <property type="component" value="Unassembled WGS sequence"/>
</dbReference>
<evidence type="ECO:0000313" key="1">
    <source>
        <dbReference type="EMBL" id="PKK73197.1"/>
    </source>
</evidence>
<sequence>MKVCFHYILHVSDSIQDTGPCWSTWQFPMERTCGMLQPLAKSRLHPYKNLTNNVYLLELFNNLCYYREIHEQIFPPIPCKDYKEHLVYTNEDYEEEFQWPSKKYTLTFQEVKKIKDHLSAIDGFVGMRLSDFETNGIKFGRLITSEGRVIGSEWIRRNKDWARINYTVLTRLEVDKWAHIPSAASEFITKTFYAQVNYFLVYKFMNQEKMLANVKWASE</sequence>
<name>A0A2N1NGZ2_9GLOM</name>
<feature type="non-terminal residue" evidence="1">
    <location>
        <position position="219"/>
    </location>
</feature>
<proteinExistence type="predicted"/>